<organism evidence="1 2">
    <name type="scientific">Niallia oryzisoli</name>
    <dbReference type="NCBI Taxonomy" id="1737571"/>
    <lineage>
        <taxon>Bacteria</taxon>
        <taxon>Bacillati</taxon>
        <taxon>Bacillota</taxon>
        <taxon>Bacilli</taxon>
        <taxon>Bacillales</taxon>
        <taxon>Bacillaceae</taxon>
        <taxon>Niallia</taxon>
    </lineage>
</organism>
<dbReference type="RefSeq" id="WP_338448858.1">
    <property type="nucleotide sequence ID" value="NZ_CP137640.1"/>
</dbReference>
<evidence type="ECO:0000313" key="2">
    <source>
        <dbReference type="Proteomes" id="UP001357223"/>
    </source>
</evidence>
<proteinExistence type="predicted"/>
<name>A0ABZ2CD30_9BACI</name>
<reference evidence="1 2" key="1">
    <citation type="submission" date="2023-10" db="EMBL/GenBank/DDBJ databases">
        <title>Niallia locisalis sp.nov. isolated from a salt pond sample.</title>
        <authorList>
            <person name="Li X.-J."/>
            <person name="Dong L."/>
        </authorList>
    </citation>
    <scope>NUCLEOTIDE SEQUENCE [LARGE SCALE GENOMIC DNA]</scope>
    <source>
        <strain evidence="1 2">DSM 29761</strain>
    </source>
</reference>
<dbReference type="EMBL" id="CP137640">
    <property type="protein sequence ID" value="WVX79927.1"/>
    <property type="molecule type" value="Genomic_DNA"/>
</dbReference>
<sequence length="74" mass="8963">MTIENLIYQFKEEKNYQPSHANDLLDYVQKCYIEEKLSIIEYKELFRELDKMQAEKPQSYLIKTSPYERINLPG</sequence>
<gene>
    <name evidence="1" type="primary">yppF</name>
    <name evidence="1" type="ORF">R4Z09_21945</name>
</gene>
<dbReference type="Pfam" id="PF14178">
    <property type="entry name" value="YppF"/>
    <property type="match status" value="1"/>
</dbReference>
<dbReference type="Proteomes" id="UP001357223">
    <property type="component" value="Chromosome"/>
</dbReference>
<protein>
    <submittedName>
        <fullName evidence="1">YppF family protein</fullName>
    </submittedName>
</protein>
<dbReference type="InterPro" id="IPR025553">
    <property type="entry name" value="YppF"/>
</dbReference>
<accession>A0ABZ2CD30</accession>
<keyword evidence="2" id="KW-1185">Reference proteome</keyword>
<evidence type="ECO:0000313" key="1">
    <source>
        <dbReference type="EMBL" id="WVX79927.1"/>
    </source>
</evidence>